<dbReference type="InterPro" id="IPR036388">
    <property type="entry name" value="WH-like_DNA-bd_sf"/>
</dbReference>
<dbReference type="SMART" id="SM00347">
    <property type="entry name" value="HTH_MARR"/>
    <property type="match status" value="1"/>
</dbReference>
<gene>
    <name evidence="2" type="ORF">JHE00_24355</name>
</gene>
<dbReference type="SUPFAM" id="SSF46785">
    <property type="entry name" value="Winged helix' DNA-binding domain"/>
    <property type="match status" value="1"/>
</dbReference>
<protein>
    <submittedName>
        <fullName evidence="2">MarR family transcriptional regulator</fullName>
    </submittedName>
</protein>
<accession>A0A934QY78</accession>
<dbReference type="PANTHER" id="PTHR39515">
    <property type="entry name" value="CONSERVED PROTEIN"/>
    <property type="match status" value="1"/>
</dbReference>
<dbReference type="Gene3D" id="1.10.10.10">
    <property type="entry name" value="Winged helix-like DNA-binding domain superfamily/Winged helix DNA-binding domain"/>
    <property type="match status" value="1"/>
</dbReference>
<feature type="domain" description="HTH marR-type" evidence="1">
    <location>
        <begin position="8"/>
        <end position="139"/>
    </location>
</feature>
<dbReference type="PROSITE" id="PS50995">
    <property type="entry name" value="HTH_MARR_2"/>
    <property type="match status" value="1"/>
</dbReference>
<keyword evidence="3" id="KW-1185">Reference proteome</keyword>
<organism evidence="2 3">
    <name type="scientific">Prauserella cavernicola</name>
    <dbReference type="NCBI Taxonomy" id="2800127"/>
    <lineage>
        <taxon>Bacteria</taxon>
        <taxon>Bacillati</taxon>
        <taxon>Actinomycetota</taxon>
        <taxon>Actinomycetes</taxon>
        <taxon>Pseudonocardiales</taxon>
        <taxon>Pseudonocardiaceae</taxon>
        <taxon>Prauserella</taxon>
    </lineage>
</organism>
<dbReference type="Proteomes" id="UP000635245">
    <property type="component" value="Unassembled WGS sequence"/>
</dbReference>
<evidence type="ECO:0000313" key="3">
    <source>
        <dbReference type="Proteomes" id="UP000635245"/>
    </source>
</evidence>
<dbReference type="InterPro" id="IPR052526">
    <property type="entry name" value="HTH-type_Bedaq_tolerance"/>
</dbReference>
<dbReference type="RefSeq" id="WP_200322138.1">
    <property type="nucleotide sequence ID" value="NZ_JAENJH010000007.1"/>
</dbReference>
<dbReference type="Pfam" id="PF01047">
    <property type="entry name" value="MarR"/>
    <property type="match status" value="1"/>
</dbReference>
<dbReference type="EMBL" id="JAENJH010000007">
    <property type="protein sequence ID" value="MBK1787469.1"/>
    <property type="molecule type" value="Genomic_DNA"/>
</dbReference>
<evidence type="ECO:0000259" key="1">
    <source>
        <dbReference type="PROSITE" id="PS50995"/>
    </source>
</evidence>
<name>A0A934QY78_9PSEU</name>
<dbReference type="AlphaFoldDB" id="A0A934QY78"/>
<dbReference type="GO" id="GO:0003700">
    <property type="term" value="F:DNA-binding transcription factor activity"/>
    <property type="evidence" value="ECO:0007669"/>
    <property type="project" value="InterPro"/>
</dbReference>
<dbReference type="PANTHER" id="PTHR39515:SF2">
    <property type="entry name" value="HTH-TYPE TRANSCRIPTIONAL REGULATOR RV0880"/>
    <property type="match status" value="1"/>
</dbReference>
<proteinExistence type="predicted"/>
<evidence type="ECO:0000313" key="2">
    <source>
        <dbReference type="EMBL" id="MBK1787469.1"/>
    </source>
</evidence>
<reference evidence="2" key="1">
    <citation type="submission" date="2020-12" db="EMBL/GenBank/DDBJ databases">
        <title>Prauserella sp. ASG 168, a novel actinomycete isolated from cave rock.</title>
        <authorList>
            <person name="Suriyachadkun C."/>
        </authorList>
    </citation>
    <scope>NUCLEOTIDE SEQUENCE</scope>
    <source>
        <strain evidence="2">ASG 168</strain>
    </source>
</reference>
<dbReference type="InterPro" id="IPR000835">
    <property type="entry name" value="HTH_MarR-typ"/>
</dbReference>
<dbReference type="InterPro" id="IPR036390">
    <property type="entry name" value="WH_DNA-bd_sf"/>
</dbReference>
<sequence length="152" mass="17197">MATAGVTTPAYLTRLQMMMGWLGRVIRQQPFEDLTFPVISLLFRIERLGRASPGELATGEGVKPSTLTRSLDTLQAKGLIVREREPSDRRLTWVELTKAGYEMGARIRHHRNLWLSERLELLSQADQDLIREALPAFERLTDVVPDGPSDRA</sequence>
<dbReference type="PRINTS" id="PR00598">
    <property type="entry name" value="HTHMARR"/>
</dbReference>
<comment type="caution">
    <text evidence="2">The sequence shown here is derived from an EMBL/GenBank/DDBJ whole genome shotgun (WGS) entry which is preliminary data.</text>
</comment>